<dbReference type="GO" id="GO:0004930">
    <property type="term" value="F:G protein-coupled receptor activity"/>
    <property type="evidence" value="ECO:0007669"/>
    <property type="project" value="UniProtKB-KW"/>
</dbReference>
<dbReference type="GO" id="GO:0005886">
    <property type="term" value="C:plasma membrane"/>
    <property type="evidence" value="ECO:0007669"/>
    <property type="project" value="UniProtKB-SubCell"/>
</dbReference>
<feature type="transmembrane region" description="Helical" evidence="11">
    <location>
        <begin position="90"/>
        <end position="115"/>
    </location>
</feature>
<keyword evidence="3 9" id="KW-0812">Transmembrane</keyword>
<feature type="transmembrane region" description="Helical" evidence="11">
    <location>
        <begin position="216"/>
        <end position="237"/>
    </location>
</feature>
<evidence type="ECO:0000256" key="10">
    <source>
        <dbReference type="SAM" id="MobiDB-lite"/>
    </source>
</evidence>
<evidence type="ECO:0000256" key="5">
    <source>
        <dbReference type="ARBA" id="ARBA00023040"/>
    </source>
</evidence>
<dbReference type="Pfam" id="PF00001">
    <property type="entry name" value="7tm_1"/>
    <property type="match status" value="1"/>
</dbReference>
<feature type="transmembrane region" description="Helical" evidence="11">
    <location>
        <begin position="517"/>
        <end position="535"/>
    </location>
</feature>
<dbReference type="AlphaFoldDB" id="A0ABD6EFG4"/>
<dbReference type="InterPro" id="IPR000995">
    <property type="entry name" value="Musac_Ach_rcpt"/>
</dbReference>
<dbReference type="Gene3D" id="1.20.1070.10">
    <property type="entry name" value="Rhodopsin 7-helix transmembrane proteins"/>
    <property type="match status" value="2"/>
</dbReference>
<evidence type="ECO:0000313" key="13">
    <source>
        <dbReference type="EMBL" id="MFH4975277.1"/>
    </source>
</evidence>
<evidence type="ECO:0000259" key="12">
    <source>
        <dbReference type="PROSITE" id="PS50262"/>
    </source>
</evidence>
<comment type="similarity">
    <text evidence="9">Belongs to the G-protein coupled receptor 1 family.</text>
</comment>
<protein>
    <recommendedName>
        <fullName evidence="12">G-protein coupled receptors family 1 profile domain-containing protein</fullName>
    </recommendedName>
</protein>
<feature type="transmembrane region" description="Helical" evidence="11">
    <location>
        <begin position="171"/>
        <end position="196"/>
    </location>
</feature>
<feature type="compositionally biased region" description="Basic and acidic residues" evidence="10">
    <location>
        <begin position="456"/>
        <end position="472"/>
    </location>
</feature>
<comment type="subcellular location">
    <subcellularLocation>
        <location evidence="1">Cell membrane</location>
        <topology evidence="1">Multi-pass membrane protein</topology>
    </subcellularLocation>
</comment>
<keyword evidence="7 9" id="KW-0675">Receptor</keyword>
<dbReference type="PROSITE" id="PS00237">
    <property type="entry name" value="G_PROTEIN_RECEP_F1_1"/>
    <property type="match status" value="1"/>
</dbReference>
<keyword evidence="2" id="KW-1003">Cell membrane</keyword>
<comment type="caution">
    <text evidence="13">The sequence shown here is derived from an EMBL/GenBank/DDBJ whole genome shotgun (WGS) entry which is preliminary data.</text>
</comment>
<evidence type="ECO:0000256" key="3">
    <source>
        <dbReference type="ARBA" id="ARBA00022692"/>
    </source>
</evidence>
<organism evidence="13 14">
    <name type="scientific">Gnathostoma spinigerum</name>
    <dbReference type="NCBI Taxonomy" id="75299"/>
    <lineage>
        <taxon>Eukaryota</taxon>
        <taxon>Metazoa</taxon>
        <taxon>Ecdysozoa</taxon>
        <taxon>Nematoda</taxon>
        <taxon>Chromadorea</taxon>
        <taxon>Rhabditida</taxon>
        <taxon>Spirurina</taxon>
        <taxon>Gnathostomatomorpha</taxon>
        <taxon>Gnathostomatoidea</taxon>
        <taxon>Gnathostomatidae</taxon>
        <taxon>Gnathostoma</taxon>
    </lineage>
</organism>
<evidence type="ECO:0000256" key="11">
    <source>
        <dbReference type="SAM" id="Phobius"/>
    </source>
</evidence>
<keyword evidence="4 11" id="KW-1133">Transmembrane helix</keyword>
<reference evidence="13 14" key="1">
    <citation type="submission" date="2024-08" db="EMBL/GenBank/DDBJ databases">
        <title>Gnathostoma spinigerum genome.</title>
        <authorList>
            <person name="Gonzalez-Bertolin B."/>
            <person name="Monzon S."/>
            <person name="Zaballos A."/>
            <person name="Jimenez P."/>
            <person name="Dekumyoy P."/>
            <person name="Varona S."/>
            <person name="Cuesta I."/>
            <person name="Sumanam S."/>
            <person name="Adisakwattana P."/>
            <person name="Gasser R.B."/>
            <person name="Hernandez-Gonzalez A."/>
            <person name="Young N.D."/>
            <person name="Perteguer M.J."/>
        </authorList>
    </citation>
    <scope>NUCLEOTIDE SEQUENCE [LARGE SCALE GENOMIC DNA]</scope>
    <source>
        <strain evidence="13">AL3</strain>
        <tissue evidence="13">Liver</tissue>
    </source>
</reference>
<dbReference type="PRINTS" id="PR00237">
    <property type="entry name" value="GPCRRHODOPSN"/>
</dbReference>
<feature type="compositionally biased region" description="Polar residues" evidence="10">
    <location>
        <begin position="482"/>
        <end position="492"/>
    </location>
</feature>
<dbReference type="Proteomes" id="UP001608902">
    <property type="component" value="Unassembled WGS sequence"/>
</dbReference>
<dbReference type="PANTHER" id="PTHR24247">
    <property type="entry name" value="5-HYDROXYTRYPTAMINE RECEPTOR"/>
    <property type="match status" value="1"/>
</dbReference>
<name>A0ABD6EFG4_9BILA</name>
<keyword evidence="8 9" id="KW-0807">Transducer</keyword>
<feature type="transmembrane region" description="Helical" evidence="11">
    <location>
        <begin position="53"/>
        <end position="78"/>
    </location>
</feature>
<evidence type="ECO:0000256" key="2">
    <source>
        <dbReference type="ARBA" id="ARBA00022475"/>
    </source>
</evidence>
<evidence type="ECO:0000313" key="14">
    <source>
        <dbReference type="Proteomes" id="UP001608902"/>
    </source>
</evidence>
<evidence type="ECO:0000256" key="4">
    <source>
        <dbReference type="ARBA" id="ARBA00022989"/>
    </source>
</evidence>
<feature type="transmembrane region" description="Helical" evidence="11">
    <location>
        <begin position="121"/>
        <end position="150"/>
    </location>
</feature>
<evidence type="ECO:0000256" key="9">
    <source>
        <dbReference type="RuleBase" id="RU000688"/>
    </source>
</evidence>
<dbReference type="PANTHER" id="PTHR24247:SF265">
    <property type="entry name" value="MUSCARINIC ACETYLCHOLINE RECEPTOR DM1"/>
    <property type="match status" value="1"/>
</dbReference>
<keyword evidence="14" id="KW-1185">Reference proteome</keyword>
<dbReference type="SUPFAM" id="SSF81321">
    <property type="entry name" value="Family A G protein-coupled receptor-like"/>
    <property type="match status" value="1"/>
</dbReference>
<dbReference type="InterPro" id="IPR000276">
    <property type="entry name" value="GPCR_Rhodpsn"/>
</dbReference>
<evidence type="ECO:0000256" key="1">
    <source>
        <dbReference type="ARBA" id="ARBA00004651"/>
    </source>
</evidence>
<dbReference type="InterPro" id="IPR017452">
    <property type="entry name" value="GPCR_Rhodpsn_7TM"/>
</dbReference>
<gene>
    <name evidence="13" type="ORF">AB6A40_001986</name>
</gene>
<feature type="transmembrane region" description="Helical" evidence="11">
    <location>
        <begin position="555"/>
        <end position="575"/>
    </location>
</feature>
<evidence type="ECO:0000256" key="8">
    <source>
        <dbReference type="ARBA" id="ARBA00023224"/>
    </source>
</evidence>
<accession>A0ABD6EFG4</accession>
<keyword evidence="6 11" id="KW-0472">Membrane</keyword>
<sequence>MEISQRIFTMSSVTPSLDCEQISTIGGMADCLNHSIIDGTHDDDTFEWKRTKVICIVTVGSIFSILTIGGNLMVMVSFKIDKQLQTISNYFLFSLAVADITIGIISIPLMTYYMAVDSKWGIGYVACQFWLCLDYFMSNASVLNLLLISFDRYFSVTRPLTYRPRRTAKKALIMIACTYMISLILWPPWIISWPYIEGTFMNKQKCVVQFIETNQYASVGTAIAAFYLPLVIMIFLYSRVYCETRRRSKEIMHLRAGQSGYSISDTHGLKNSLSCNSYSRSLFRGQKTYMSAKSSVEDIKCDNHELAERKSSGCWKLCLRKCRKHSEDSKNENYEVMSAKVDDISSVGSSFFSHGFPSRGASKRSTQKSPLASIVQENGSVRGNLSNSNAVDAGNAQCKRSQMQSHMTDRPLTYTVLIELQNGDDKRPSVRLSYDSDIFRETESLPNQALLQRTRSHNDIERKDNQMKKELLARPASVGRTYPSTRNLCSYRNQKDEQRKRSDKERRKAERKQESKAAKTLSAILFAFIITWTPYNVIVCWEAFYKNSVPEMYFHIGYCLCYINSTINPICYALCNARFRMTYLRILRGKWRHPVSLSSTAYLQRMLPSPLNIAC</sequence>
<proteinExistence type="inferred from homology"/>
<feature type="domain" description="G-protein coupled receptors family 1 profile" evidence="12">
    <location>
        <begin position="70"/>
        <end position="572"/>
    </location>
</feature>
<keyword evidence="5 9" id="KW-0297">G-protein coupled receptor</keyword>
<dbReference type="EMBL" id="JBGFUD010000812">
    <property type="protein sequence ID" value="MFH4975277.1"/>
    <property type="molecule type" value="Genomic_DNA"/>
</dbReference>
<dbReference type="PROSITE" id="PS50262">
    <property type="entry name" value="G_PROTEIN_RECEP_F1_2"/>
    <property type="match status" value="1"/>
</dbReference>
<feature type="region of interest" description="Disordered" evidence="10">
    <location>
        <begin position="456"/>
        <end position="514"/>
    </location>
</feature>
<feature type="compositionally biased region" description="Basic and acidic residues" evidence="10">
    <location>
        <begin position="493"/>
        <end position="514"/>
    </location>
</feature>
<dbReference type="PRINTS" id="PR00243">
    <property type="entry name" value="MUSCARINICR"/>
</dbReference>
<evidence type="ECO:0000256" key="6">
    <source>
        <dbReference type="ARBA" id="ARBA00023136"/>
    </source>
</evidence>
<evidence type="ECO:0000256" key="7">
    <source>
        <dbReference type="ARBA" id="ARBA00023170"/>
    </source>
</evidence>